<dbReference type="AlphaFoldDB" id="C3LNB6"/>
<accession>C3LNB6</accession>
<evidence type="ECO:0000313" key="2">
    <source>
        <dbReference type="Proteomes" id="UP000001217"/>
    </source>
</evidence>
<dbReference type="HOGENOM" id="CLU_3406023_0_0_6"/>
<organism evidence="1 2">
    <name type="scientific">Vibrio cholerae serotype O1 (strain M66-2)</name>
    <dbReference type="NCBI Taxonomy" id="579112"/>
    <lineage>
        <taxon>Bacteria</taxon>
        <taxon>Pseudomonadati</taxon>
        <taxon>Pseudomonadota</taxon>
        <taxon>Gammaproteobacteria</taxon>
        <taxon>Vibrionales</taxon>
        <taxon>Vibrionaceae</taxon>
        <taxon>Vibrio</taxon>
    </lineage>
</organism>
<name>C3LNB6_VIBCM</name>
<proteinExistence type="predicted"/>
<dbReference type="KEGG" id="vcm:VCM66_1736"/>
<sequence>MSDHAVMGLILEKRVCVTDCNDESEVNSHE</sequence>
<dbReference type="Proteomes" id="UP000001217">
    <property type="component" value="Chromosome I"/>
</dbReference>
<evidence type="ECO:0000313" key="1">
    <source>
        <dbReference type="EMBL" id="ACP06042.1"/>
    </source>
</evidence>
<reference evidence="1 2" key="1">
    <citation type="journal article" date="2008" name="PLoS ONE">
        <title>A recalibrated molecular clock and independent origins for the cholera pandemic clones.</title>
        <authorList>
            <person name="Feng L."/>
            <person name="Reeves P.R."/>
            <person name="Lan R."/>
            <person name="Ren Y."/>
            <person name="Gao C."/>
            <person name="Zhou Z."/>
            <person name="Ren Y."/>
            <person name="Cheng J."/>
            <person name="Wang W."/>
            <person name="Wang J."/>
            <person name="Qian W."/>
            <person name="Li D."/>
            <person name="Wang L."/>
        </authorList>
    </citation>
    <scope>NUCLEOTIDE SEQUENCE [LARGE SCALE GENOMIC DNA]</scope>
    <source>
        <strain evidence="1 2">M66-2</strain>
    </source>
</reference>
<dbReference type="EMBL" id="CP001233">
    <property type="protein sequence ID" value="ACP06042.1"/>
    <property type="molecule type" value="Genomic_DNA"/>
</dbReference>
<protein>
    <submittedName>
        <fullName evidence="1">Uncharacterized protein</fullName>
    </submittedName>
</protein>
<gene>
    <name evidence="1" type="ordered locus">VCM66_1736</name>
</gene>